<dbReference type="EMBL" id="KZ669042">
    <property type="protein sequence ID" value="PPR86309.1"/>
    <property type="molecule type" value="Genomic_DNA"/>
</dbReference>
<evidence type="ECO:0000313" key="3">
    <source>
        <dbReference type="EMBL" id="PPR86309.1"/>
    </source>
</evidence>
<dbReference type="SUPFAM" id="SSF53474">
    <property type="entry name" value="alpha/beta-Hydrolases"/>
    <property type="match status" value="1"/>
</dbReference>
<evidence type="ECO:0000256" key="1">
    <source>
        <dbReference type="ARBA" id="ARBA00022801"/>
    </source>
</evidence>
<accession>A0A2P5W5F7</accession>
<sequence>MLEEDRQARRGVSQCVAPPWWEFFNFKVVNSLVDDNDKSIFGAIFEYKPSAYSYHRSMDRSPRYVIAFRGTLIKLESFARDLKLDIDIIRNGLHHTGRFRTAIKAVLDLVSVVGSSKVWLTGHSLGAAMAMLAWEKTAVSDNHNNSNGIQDSSFAAISGWIPCLFVNHLDPICSEYIGYFKHRKKLEDIGAGGLARLTSQHSLGNMAMSAVGIKGIDTSEPLHLLPSANLTVNLYPCQDMISAHELHQWWRPDLNLNCSVYKYK</sequence>
<proteinExistence type="predicted"/>
<dbReference type="Proteomes" id="UP000239757">
    <property type="component" value="Unassembled WGS sequence"/>
</dbReference>
<evidence type="ECO:0000313" key="4">
    <source>
        <dbReference type="Proteomes" id="UP000239757"/>
    </source>
</evidence>
<dbReference type="GO" id="GO:0016787">
    <property type="term" value="F:hydrolase activity"/>
    <property type="evidence" value="ECO:0007669"/>
    <property type="project" value="UniProtKB-KW"/>
</dbReference>
<protein>
    <recommendedName>
        <fullName evidence="2">Fungal lipase-type domain-containing protein</fullName>
    </recommendedName>
</protein>
<dbReference type="OrthoDB" id="58570at2759"/>
<dbReference type="Pfam" id="PF01764">
    <property type="entry name" value="Lipase_3"/>
    <property type="match status" value="1"/>
</dbReference>
<dbReference type="GO" id="GO:0006629">
    <property type="term" value="P:lipid metabolic process"/>
    <property type="evidence" value="ECO:0007669"/>
    <property type="project" value="InterPro"/>
</dbReference>
<keyword evidence="1" id="KW-0378">Hydrolase</keyword>
<dbReference type="AlphaFoldDB" id="A0A2P5W5F7"/>
<dbReference type="PANTHER" id="PTHR31479:SF12">
    <property type="entry name" value="SUPERFAMILY PROTEIN, PUTATIVE-RELATED"/>
    <property type="match status" value="1"/>
</dbReference>
<reference evidence="3 4" key="1">
    <citation type="submission" date="2015-01" db="EMBL/GenBank/DDBJ databases">
        <title>Genome of allotetraploid Gossypium barbadense reveals genomic plasticity and fiber elongation in cotton evolution.</title>
        <authorList>
            <person name="Chen X."/>
            <person name="Liu X."/>
            <person name="Zhao B."/>
            <person name="Zheng H."/>
            <person name="Hu Y."/>
            <person name="Lu G."/>
            <person name="Yang C."/>
            <person name="Chen J."/>
            <person name="Shan C."/>
            <person name="Zhang L."/>
            <person name="Zhou Y."/>
            <person name="Wang L."/>
            <person name="Guo W."/>
            <person name="Bai Y."/>
            <person name="Ruan J."/>
            <person name="Shangguan X."/>
            <person name="Mao Y."/>
            <person name="Jiang J."/>
            <person name="Zhu Y."/>
            <person name="Lei J."/>
            <person name="Kang H."/>
            <person name="Chen S."/>
            <person name="He X."/>
            <person name="Wang R."/>
            <person name="Wang Y."/>
            <person name="Chen J."/>
            <person name="Wang L."/>
            <person name="Yu S."/>
            <person name="Wang B."/>
            <person name="Wei J."/>
            <person name="Song S."/>
            <person name="Lu X."/>
            <person name="Gao Z."/>
            <person name="Gu W."/>
            <person name="Deng X."/>
            <person name="Ma D."/>
            <person name="Wang S."/>
            <person name="Liang W."/>
            <person name="Fang L."/>
            <person name="Cai C."/>
            <person name="Zhu X."/>
            <person name="Zhou B."/>
            <person name="Zhang Y."/>
            <person name="Chen Z."/>
            <person name="Xu S."/>
            <person name="Zhu R."/>
            <person name="Wang S."/>
            <person name="Zhang T."/>
            <person name="Zhao G."/>
        </authorList>
    </citation>
    <scope>NUCLEOTIDE SEQUENCE [LARGE SCALE GENOMIC DNA]</scope>
    <source>
        <strain evidence="4">cv. Xinhai21</strain>
        <tissue evidence="3">Leaf</tissue>
    </source>
</reference>
<feature type="domain" description="Fungal lipase-type" evidence="2">
    <location>
        <begin position="104"/>
        <end position="134"/>
    </location>
</feature>
<dbReference type="InterPro" id="IPR029058">
    <property type="entry name" value="AB_hydrolase_fold"/>
</dbReference>
<evidence type="ECO:0000259" key="2">
    <source>
        <dbReference type="Pfam" id="PF01764"/>
    </source>
</evidence>
<organism evidence="3 4">
    <name type="scientific">Gossypium barbadense</name>
    <name type="common">Sea Island cotton</name>
    <name type="synonym">Hibiscus barbadensis</name>
    <dbReference type="NCBI Taxonomy" id="3634"/>
    <lineage>
        <taxon>Eukaryota</taxon>
        <taxon>Viridiplantae</taxon>
        <taxon>Streptophyta</taxon>
        <taxon>Embryophyta</taxon>
        <taxon>Tracheophyta</taxon>
        <taxon>Spermatophyta</taxon>
        <taxon>Magnoliopsida</taxon>
        <taxon>eudicotyledons</taxon>
        <taxon>Gunneridae</taxon>
        <taxon>Pentapetalae</taxon>
        <taxon>rosids</taxon>
        <taxon>malvids</taxon>
        <taxon>Malvales</taxon>
        <taxon>Malvaceae</taxon>
        <taxon>Malvoideae</taxon>
        <taxon>Gossypium</taxon>
    </lineage>
</organism>
<gene>
    <name evidence="3" type="ORF">GOBAR_AA34385</name>
</gene>
<dbReference type="InterPro" id="IPR002921">
    <property type="entry name" value="Fungal_lipase-type"/>
</dbReference>
<dbReference type="Gene3D" id="3.40.50.1820">
    <property type="entry name" value="alpha/beta hydrolase"/>
    <property type="match status" value="1"/>
</dbReference>
<dbReference type="PANTHER" id="PTHR31479">
    <property type="entry name" value="ALPHA/BETA-HYDROLASES SUPERFAMILY PROTEIN"/>
    <property type="match status" value="1"/>
</dbReference>
<name>A0A2P5W5F7_GOSBA</name>